<dbReference type="GeneID" id="100209345"/>
<keyword evidence="7 9" id="KW-0333">Golgi apparatus</keyword>
<dbReference type="InterPro" id="IPR029044">
    <property type="entry name" value="Nucleotide-diphossugar_trans"/>
</dbReference>
<evidence type="ECO:0000256" key="6">
    <source>
        <dbReference type="ARBA" id="ARBA00022989"/>
    </source>
</evidence>
<reference evidence="11" key="1">
    <citation type="submission" date="2025-08" db="UniProtKB">
        <authorList>
            <consortium name="RefSeq"/>
        </authorList>
    </citation>
    <scope>IDENTIFICATION</scope>
</reference>
<comment type="similarity">
    <text evidence="2 9">Belongs to the chondroitin N-acetylgalactosaminyltransferase family.</text>
</comment>
<keyword evidence="8" id="KW-0472">Membrane</keyword>
<evidence type="ECO:0000256" key="7">
    <source>
        <dbReference type="ARBA" id="ARBA00023034"/>
    </source>
</evidence>
<evidence type="ECO:0000256" key="1">
    <source>
        <dbReference type="ARBA" id="ARBA00004447"/>
    </source>
</evidence>
<evidence type="ECO:0000256" key="8">
    <source>
        <dbReference type="ARBA" id="ARBA00023136"/>
    </source>
</evidence>
<dbReference type="Pfam" id="PF05679">
    <property type="entry name" value="CHGN"/>
    <property type="match status" value="1"/>
</dbReference>
<evidence type="ECO:0000256" key="2">
    <source>
        <dbReference type="ARBA" id="ARBA00009239"/>
    </source>
</evidence>
<keyword evidence="3 9" id="KW-0808">Transferase</keyword>
<dbReference type="PANTHER" id="PTHR12369">
    <property type="entry name" value="CHONDROITIN SYNTHASE"/>
    <property type="match status" value="1"/>
</dbReference>
<dbReference type="Proteomes" id="UP001652625">
    <property type="component" value="Chromosome 10"/>
</dbReference>
<keyword evidence="6" id="KW-1133">Transmembrane helix</keyword>
<dbReference type="PANTHER" id="PTHR12369:SF45">
    <property type="entry name" value="HEXOSYLTRANSFERASE"/>
    <property type="match status" value="1"/>
</dbReference>
<gene>
    <name evidence="11" type="primary">LOC100209345</name>
</gene>
<evidence type="ECO:0000256" key="9">
    <source>
        <dbReference type="RuleBase" id="RU364016"/>
    </source>
</evidence>
<dbReference type="RefSeq" id="XP_065663496.1">
    <property type="nucleotide sequence ID" value="XM_065807424.1"/>
</dbReference>
<evidence type="ECO:0000313" key="11">
    <source>
        <dbReference type="RefSeq" id="XP_065663496.1"/>
    </source>
</evidence>
<dbReference type="InterPro" id="IPR051227">
    <property type="entry name" value="CS_glycosyltransferase"/>
</dbReference>
<dbReference type="InterPro" id="IPR008428">
    <property type="entry name" value="Chond_GalNAc"/>
</dbReference>
<organism evidence="10 11">
    <name type="scientific">Hydra vulgaris</name>
    <name type="common">Hydra</name>
    <name type="synonym">Hydra attenuata</name>
    <dbReference type="NCBI Taxonomy" id="6087"/>
    <lineage>
        <taxon>Eukaryota</taxon>
        <taxon>Metazoa</taxon>
        <taxon>Cnidaria</taxon>
        <taxon>Hydrozoa</taxon>
        <taxon>Hydroidolina</taxon>
        <taxon>Anthoathecata</taxon>
        <taxon>Aplanulata</taxon>
        <taxon>Hydridae</taxon>
        <taxon>Hydra</taxon>
    </lineage>
</organism>
<protein>
    <recommendedName>
        <fullName evidence="9">Hexosyltransferase</fullName>
        <ecNumber evidence="9">2.4.1.-</ecNumber>
    </recommendedName>
</protein>
<accession>A0ABM4CNT3</accession>
<evidence type="ECO:0000256" key="3">
    <source>
        <dbReference type="ARBA" id="ARBA00022679"/>
    </source>
</evidence>
<dbReference type="EC" id="2.4.1.-" evidence="9"/>
<name>A0ABM4CNT3_HYDVU</name>
<evidence type="ECO:0000313" key="10">
    <source>
        <dbReference type="Proteomes" id="UP001652625"/>
    </source>
</evidence>
<keyword evidence="5 9" id="KW-0735">Signal-anchor</keyword>
<dbReference type="SUPFAM" id="SSF53448">
    <property type="entry name" value="Nucleotide-diphospho-sugar transferases"/>
    <property type="match status" value="1"/>
</dbReference>
<keyword evidence="4" id="KW-0812">Transmembrane</keyword>
<evidence type="ECO:0000256" key="5">
    <source>
        <dbReference type="ARBA" id="ARBA00022968"/>
    </source>
</evidence>
<comment type="subcellular location">
    <subcellularLocation>
        <location evidence="1 9">Golgi apparatus</location>
        <location evidence="1 9">Golgi stack membrane</location>
        <topology evidence="1 9">Single-pass type II membrane protein</topology>
    </subcellularLocation>
</comment>
<sequence>MKTVRSNEPTPFPPHLRDSVERPSRPCCLALKRMTDILRIYMETTQDLREQVAVFQSLNITEQINDLAEQEKKKFAVENCSSYFTNDVKNITKPEKYSLYQTFSNGYFYETFPWHKLEKQNSKSKSYHRNIDFQRAVNFTLKEILKVNKLPSKYFHVENAWMKYDEIHGVEYKISFLFNKTRSFLVEVVKPFGPQILRELTEEPFRQNKELINIIVPVSGRAQRLHEFLENIRIIAKSGENIFLTIVIYGADENDIKKTVKKFSVENNFKSYDILKKNVPFNRGRALHDGIQRWNGYKNVLMFFCDVDIKFDVSFLNRCRQQTVLGKSVYFPILFSLYNPKIVFNGENYSNSKYFEVSENNGIWRTLGYGMVCTYKPDYLAVHGFNLRIQGWGGEDVSLYYRYLKKNYKVIRAPDPNLFHVWHPKLCLKTLSKRQYETCIGSMARYEGSQRQLGILLFANSTINGW</sequence>
<dbReference type="Gene3D" id="3.90.550.10">
    <property type="entry name" value="Spore Coat Polysaccharide Biosynthesis Protein SpsA, Chain A"/>
    <property type="match status" value="1"/>
</dbReference>
<proteinExistence type="inferred from homology"/>
<keyword evidence="10" id="KW-1185">Reference proteome</keyword>
<evidence type="ECO:0000256" key="4">
    <source>
        <dbReference type="ARBA" id="ARBA00022692"/>
    </source>
</evidence>